<dbReference type="GO" id="GO:0016787">
    <property type="term" value="F:hydrolase activity"/>
    <property type="evidence" value="ECO:0007669"/>
    <property type="project" value="UniProtKB-KW"/>
</dbReference>
<keyword evidence="7" id="KW-0539">Nucleus</keyword>
<dbReference type="Gene3D" id="1.10.3380.30">
    <property type="match status" value="1"/>
</dbReference>
<dbReference type="EMBL" id="JASJQH010007041">
    <property type="protein sequence ID" value="KAK9719626.1"/>
    <property type="molecule type" value="Genomic_DNA"/>
</dbReference>
<feature type="coiled-coil region" evidence="8">
    <location>
        <begin position="610"/>
        <end position="644"/>
    </location>
</feature>
<evidence type="ECO:0000256" key="6">
    <source>
        <dbReference type="ARBA" id="ARBA00022840"/>
    </source>
</evidence>
<dbReference type="Pfam" id="PF08148">
    <property type="entry name" value="DSHCT"/>
    <property type="match status" value="1"/>
</dbReference>
<evidence type="ECO:0000256" key="4">
    <source>
        <dbReference type="ARBA" id="ARBA00022801"/>
    </source>
</evidence>
<keyword evidence="5 12" id="KW-0347">Helicase</keyword>
<feature type="region of interest" description="Disordered" evidence="9">
    <location>
        <begin position="348"/>
        <end position="376"/>
    </location>
</feature>
<keyword evidence="3" id="KW-0547">Nucleotide-binding</keyword>
<feature type="domain" description="Helicase ATP-binding" evidence="10">
    <location>
        <begin position="147"/>
        <end position="303"/>
    </location>
</feature>
<dbReference type="InterPro" id="IPR011545">
    <property type="entry name" value="DEAD/DEAH_box_helicase_dom"/>
</dbReference>
<dbReference type="Gene3D" id="2.40.30.300">
    <property type="match status" value="1"/>
</dbReference>
<name>A0ABR2W496_9FUNG</name>
<dbReference type="Pfam" id="PF13234">
    <property type="entry name" value="MTR4_beta-barrel"/>
    <property type="match status" value="1"/>
</dbReference>
<dbReference type="PIRSF" id="PIRSF005198">
    <property type="entry name" value="Antiviral_helicase_SKI2"/>
    <property type="match status" value="1"/>
</dbReference>
<dbReference type="SMART" id="SM01142">
    <property type="entry name" value="DSHCT"/>
    <property type="match status" value="1"/>
</dbReference>
<dbReference type="PANTHER" id="PTHR12131">
    <property type="entry name" value="ATP-DEPENDENT RNA AND DNA HELICASE"/>
    <property type="match status" value="1"/>
</dbReference>
<dbReference type="InterPro" id="IPR016438">
    <property type="entry name" value="SKI2-like"/>
</dbReference>
<dbReference type="InterPro" id="IPR050699">
    <property type="entry name" value="RNA-DNA_Helicase"/>
</dbReference>
<dbReference type="Pfam" id="PF00271">
    <property type="entry name" value="Helicase_C"/>
    <property type="match status" value="1"/>
</dbReference>
<dbReference type="CDD" id="cd13154">
    <property type="entry name" value="KOW_Mtr4"/>
    <property type="match status" value="1"/>
</dbReference>
<evidence type="ECO:0000259" key="10">
    <source>
        <dbReference type="PROSITE" id="PS51192"/>
    </source>
</evidence>
<dbReference type="GO" id="GO:0003724">
    <property type="term" value="F:RNA helicase activity"/>
    <property type="evidence" value="ECO:0007669"/>
    <property type="project" value="UniProtKB-EC"/>
</dbReference>
<dbReference type="PROSITE" id="PS51192">
    <property type="entry name" value="HELICASE_ATP_BIND_1"/>
    <property type="match status" value="1"/>
</dbReference>
<dbReference type="Pfam" id="PF21408">
    <property type="entry name" value="MTR4-like_stalk"/>
    <property type="match status" value="1"/>
</dbReference>
<dbReference type="SMART" id="SM00490">
    <property type="entry name" value="HELICc"/>
    <property type="match status" value="1"/>
</dbReference>
<organism evidence="12 13">
    <name type="scientific">Basidiobolus ranarum</name>
    <dbReference type="NCBI Taxonomy" id="34480"/>
    <lineage>
        <taxon>Eukaryota</taxon>
        <taxon>Fungi</taxon>
        <taxon>Fungi incertae sedis</taxon>
        <taxon>Zoopagomycota</taxon>
        <taxon>Entomophthoromycotina</taxon>
        <taxon>Basidiobolomycetes</taxon>
        <taxon>Basidiobolales</taxon>
        <taxon>Basidiobolaceae</taxon>
        <taxon>Basidiobolus</taxon>
    </lineage>
</organism>
<dbReference type="SMART" id="SM00487">
    <property type="entry name" value="DEXDc"/>
    <property type="match status" value="1"/>
</dbReference>
<feature type="compositionally biased region" description="Basic residues" evidence="9">
    <location>
        <begin position="363"/>
        <end position="372"/>
    </location>
</feature>
<evidence type="ECO:0000256" key="8">
    <source>
        <dbReference type="SAM" id="Coils"/>
    </source>
</evidence>
<dbReference type="PROSITE" id="PS51194">
    <property type="entry name" value="HELICASE_CTER"/>
    <property type="match status" value="1"/>
</dbReference>
<feature type="compositionally biased region" description="Basic and acidic residues" evidence="9">
    <location>
        <begin position="34"/>
        <end position="49"/>
    </location>
</feature>
<sequence length="1060" mass="119632">MFSEDTDSLFDVFSAPTTTEISTDLTNLSTKKRKTEEAVPDDVSKEVNEVKSVSNDSQEPTRKIKRALSPKALVADEFSQDLSREVQAVGKEVQEDYGETLVLSHQVRHQVAIPPTYEYIPLSQHVSPQPPARTYPFKLDPFQLLATHCIERSESVLVSAHTSAGKTVVAEYAIAQSLREKQRVIYTSPIKALSNQKYRELLQEFGDVGLMTGDVTINPSASCLVMTTEILRSMLYRGSEVMREVAWVIFDEVHYMRDKARGVVWEETIIMLPHKVHYVFLSATIPNAMEFAEWICKIHEQPCHIVYTDFRPTPLQHYLFPSGSEGIHLVVDEKSVFREENFQKAIGALGDSAPEEPGGSGKGSKKKSRKPTTKGPSDIYKIVKMIMTKNYHPVIVFSFSKRECESLALQMSKLDFNDESENEMVATVFTNAINGLSDDDKQLPQIEHLLPLLRRGIGIHHSGLLPILKEVIEILFQEGLLKVLFATETFSIGLNMPAKTVVFTNVRKFDGKDFRWVSSGEYIQMSGRAGRRGLDDRGIVIMMVDEKMEPAVAKNMVKGEADALNSAFHLTYNMILNLMRVDGMSPEFMLDQCFFQFQNNANVPKLEAELQVVEEERRSIVVENEKLVEQYFNLKQEIERYTGDKFDIMNHPTYSLPFIQPGRVVRVVHNGDDFGWGCVVSYQKRSSSNKGPNKDVNDADDVDAASKYIVDVLLCCAAGTTVAKGPDGLVAGVQPCKENEKGEMVVVPVLLNTLRGMSHVRLFLPKDIRPLEPRNTVQKSINEVKKRFPDGLPLLDPVDNLGIKDESFKKLIKKIDVLQARLDDSPIKSDPQLPQLYEEYAKKMKLALQAKELKKQIQTAHSIMQLDELRCRKRVLRRLGYTNQADVIEVKGRVACEISTGDELLLTEMIFNGVFNDLTVEQSVALLSCFVFQEKSEQAPKLGEELAGPLRMMQEAARRIAKVSQESKLNVNEEEYVESFRSEHMDVVHAWCNGAKFSQIIKMTDTFEGSLIRGFRRLEELLRQMCAAAKSIGNTELENKFADGINKIKRDIVFAASLYL</sequence>
<feature type="region of interest" description="Disordered" evidence="9">
    <location>
        <begin position="31"/>
        <end position="62"/>
    </location>
</feature>
<dbReference type="InterPro" id="IPR027417">
    <property type="entry name" value="P-loop_NTPase"/>
</dbReference>
<dbReference type="EC" id="3.6.4.13" evidence="12"/>
<dbReference type="Gene3D" id="3.40.50.300">
    <property type="entry name" value="P-loop containing nucleotide triphosphate hydrolases"/>
    <property type="match status" value="2"/>
</dbReference>
<feature type="domain" description="Helicase C-terminal" evidence="11">
    <location>
        <begin position="378"/>
        <end position="579"/>
    </location>
</feature>
<reference evidence="12 13" key="1">
    <citation type="submission" date="2023-04" db="EMBL/GenBank/DDBJ databases">
        <title>Genome of Basidiobolus ranarum AG-B5.</title>
        <authorList>
            <person name="Stajich J.E."/>
            <person name="Carter-House D."/>
            <person name="Gryganskyi A."/>
        </authorList>
    </citation>
    <scope>NUCLEOTIDE SEQUENCE [LARGE SCALE GENOMIC DNA]</scope>
    <source>
        <strain evidence="12 13">AG-B5</strain>
    </source>
</reference>
<evidence type="ECO:0000313" key="12">
    <source>
        <dbReference type="EMBL" id="KAK9719626.1"/>
    </source>
</evidence>
<dbReference type="Proteomes" id="UP001479436">
    <property type="component" value="Unassembled WGS sequence"/>
</dbReference>
<dbReference type="CDD" id="cd18795">
    <property type="entry name" value="SF2_C_Ski2"/>
    <property type="match status" value="1"/>
</dbReference>
<protein>
    <submittedName>
        <fullName evidence="12">ATP-dependent RNA helicase mtr4</fullName>
        <ecNumber evidence="12">3.6.4.13</ecNumber>
    </submittedName>
</protein>
<gene>
    <name evidence="12" type="primary">MTR4_3</name>
    <name evidence="12" type="ORF">K7432_004668</name>
</gene>
<evidence type="ECO:0000256" key="3">
    <source>
        <dbReference type="ARBA" id="ARBA00022741"/>
    </source>
</evidence>
<dbReference type="PANTHER" id="PTHR12131:SF7">
    <property type="entry name" value="EXOSOME RNA HELICASE MTR4"/>
    <property type="match status" value="1"/>
</dbReference>
<dbReference type="InterPro" id="IPR001650">
    <property type="entry name" value="Helicase_C-like"/>
</dbReference>
<keyword evidence="8" id="KW-0175">Coiled coil</keyword>
<accession>A0ABR2W496</accession>
<dbReference type="CDD" id="cd18024">
    <property type="entry name" value="DEXHc_Mtr4-like"/>
    <property type="match status" value="1"/>
</dbReference>
<evidence type="ECO:0000256" key="7">
    <source>
        <dbReference type="ARBA" id="ARBA00023242"/>
    </source>
</evidence>
<keyword evidence="4 12" id="KW-0378">Hydrolase</keyword>
<evidence type="ECO:0000256" key="9">
    <source>
        <dbReference type="SAM" id="MobiDB-lite"/>
    </source>
</evidence>
<evidence type="ECO:0000256" key="2">
    <source>
        <dbReference type="ARBA" id="ARBA00010140"/>
    </source>
</evidence>
<keyword evidence="13" id="KW-1185">Reference proteome</keyword>
<dbReference type="InterPro" id="IPR012961">
    <property type="entry name" value="Ski2/MTR4_C"/>
</dbReference>
<comment type="subcellular location">
    <subcellularLocation>
        <location evidence="1">Nucleus</location>
    </subcellularLocation>
</comment>
<evidence type="ECO:0000313" key="13">
    <source>
        <dbReference type="Proteomes" id="UP001479436"/>
    </source>
</evidence>
<keyword evidence="6" id="KW-0067">ATP-binding</keyword>
<proteinExistence type="inferred from homology"/>
<evidence type="ECO:0000256" key="1">
    <source>
        <dbReference type="ARBA" id="ARBA00004123"/>
    </source>
</evidence>
<evidence type="ECO:0000259" key="11">
    <source>
        <dbReference type="PROSITE" id="PS51194"/>
    </source>
</evidence>
<dbReference type="InterPro" id="IPR048392">
    <property type="entry name" value="MTR4-like_stalk"/>
</dbReference>
<comment type="similarity">
    <text evidence="2">Belongs to the helicase family. SKI2 subfamily.</text>
</comment>
<dbReference type="InterPro" id="IPR014001">
    <property type="entry name" value="Helicase_ATP-bd"/>
</dbReference>
<dbReference type="Pfam" id="PF00270">
    <property type="entry name" value="DEAD"/>
    <property type="match status" value="1"/>
</dbReference>
<evidence type="ECO:0000256" key="5">
    <source>
        <dbReference type="ARBA" id="ARBA00022806"/>
    </source>
</evidence>
<comment type="caution">
    <text evidence="12">The sequence shown here is derived from an EMBL/GenBank/DDBJ whole genome shotgun (WGS) entry which is preliminary data.</text>
</comment>
<dbReference type="SUPFAM" id="SSF52540">
    <property type="entry name" value="P-loop containing nucleoside triphosphate hydrolases"/>
    <property type="match status" value="1"/>
</dbReference>
<dbReference type="InterPro" id="IPR025696">
    <property type="entry name" value="Beta-barrel_MTR4"/>
</dbReference>